<dbReference type="InterPro" id="IPR013324">
    <property type="entry name" value="RNA_pol_sigma_r3/r4-like"/>
</dbReference>
<feature type="compositionally biased region" description="Low complexity" evidence="6">
    <location>
        <begin position="254"/>
        <end position="298"/>
    </location>
</feature>
<reference evidence="8 9" key="1">
    <citation type="submission" date="2015-09" db="EMBL/GenBank/DDBJ databases">
        <title>Sorangium comparison.</title>
        <authorList>
            <person name="Zaburannyi N."/>
            <person name="Bunk B."/>
            <person name="Overmann J."/>
            <person name="Mueller R."/>
        </authorList>
    </citation>
    <scope>NUCLEOTIDE SEQUENCE [LARGE SCALE GENOMIC DNA]</scope>
    <source>
        <strain evidence="8 9">So ce26</strain>
    </source>
</reference>
<keyword evidence="3" id="KW-0731">Sigma factor</keyword>
<dbReference type="InterPro" id="IPR039425">
    <property type="entry name" value="RNA_pol_sigma-70-like"/>
</dbReference>
<keyword evidence="5" id="KW-0804">Transcription</keyword>
<dbReference type="NCBIfam" id="TIGR02937">
    <property type="entry name" value="sigma70-ECF"/>
    <property type="match status" value="1"/>
</dbReference>
<evidence type="ECO:0000256" key="1">
    <source>
        <dbReference type="ARBA" id="ARBA00010641"/>
    </source>
</evidence>
<dbReference type="GO" id="GO:0006352">
    <property type="term" value="P:DNA-templated transcription initiation"/>
    <property type="evidence" value="ECO:0007669"/>
    <property type="project" value="InterPro"/>
</dbReference>
<sequence length="360" mass="39424">MGNSSSISSSFELFRRLARRLGVPERHVEDVAQDALLRGLEVNQGIESDGDSGAYRVTVALNQARNHVRNTRRRGEVLTSFDESEVQAECPDPEELLRGRQRHALTRRLIGRLEPKHRDLLIRHDLEGIPLAHIAAELGLNTDAVKTQHRRARAQLQAEKRRWIAEQRARGRDGDACVPLAFGLHRRESWLTTLRRVVFRILVQGALAVLTGAVVSGVSPHLEAWLQAATVREPDAARTAQGATAPGREGGGSSAAEIAAPAARELAPPAPRGDAPADAAVHRTPAPSTATAPRASSPGSAERSTVSVREKSLIRDARSAMAAHNAVADLEARRLLEDHAREFPRGRLAREREEMLRQLR</sequence>
<dbReference type="Proteomes" id="UP000238348">
    <property type="component" value="Chromosome"/>
</dbReference>
<dbReference type="InterPro" id="IPR036388">
    <property type="entry name" value="WH-like_DNA-bd_sf"/>
</dbReference>
<evidence type="ECO:0000313" key="9">
    <source>
        <dbReference type="Proteomes" id="UP000238348"/>
    </source>
</evidence>
<dbReference type="Gene3D" id="1.10.1740.10">
    <property type="match status" value="1"/>
</dbReference>
<evidence type="ECO:0000256" key="5">
    <source>
        <dbReference type="ARBA" id="ARBA00023163"/>
    </source>
</evidence>
<dbReference type="OrthoDB" id="5508845at2"/>
<name>A0A2L0EHV0_SORCE</name>
<dbReference type="EMBL" id="CP012673">
    <property type="protein sequence ID" value="AUX38867.1"/>
    <property type="molecule type" value="Genomic_DNA"/>
</dbReference>
<organism evidence="8 9">
    <name type="scientific">Sorangium cellulosum</name>
    <name type="common">Polyangium cellulosum</name>
    <dbReference type="NCBI Taxonomy" id="56"/>
    <lineage>
        <taxon>Bacteria</taxon>
        <taxon>Pseudomonadati</taxon>
        <taxon>Myxococcota</taxon>
        <taxon>Polyangia</taxon>
        <taxon>Polyangiales</taxon>
        <taxon>Polyangiaceae</taxon>
        <taxon>Sorangium</taxon>
    </lineage>
</organism>
<dbReference type="Gene3D" id="1.10.10.10">
    <property type="entry name" value="Winged helix-like DNA-binding domain superfamily/Winged helix DNA-binding domain"/>
    <property type="match status" value="1"/>
</dbReference>
<dbReference type="GO" id="GO:0016987">
    <property type="term" value="F:sigma factor activity"/>
    <property type="evidence" value="ECO:0007669"/>
    <property type="project" value="UniProtKB-KW"/>
</dbReference>
<dbReference type="PANTHER" id="PTHR43133:SF8">
    <property type="entry name" value="RNA POLYMERASE SIGMA FACTOR HI_1459-RELATED"/>
    <property type="match status" value="1"/>
</dbReference>
<dbReference type="AlphaFoldDB" id="A0A2L0EHV0"/>
<evidence type="ECO:0000256" key="6">
    <source>
        <dbReference type="SAM" id="MobiDB-lite"/>
    </source>
</evidence>
<dbReference type="InterPro" id="IPR013249">
    <property type="entry name" value="RNA_pol_sigma70_r4_t2"/>
</dbReference>
<accession>A0A2L0EHV0</accession>
<dbReference type="InterPro" id="IPR014284">
    <property type="entry name" value="RNA_pol_sigma-70_dom"/>
</dbReference>
<gene>
    <name evidence="8" type="ORF">SOCE26_002470</name>
</gene>
<dbReference type="PANTHER" id="PTHR43133">
    <property type="entry name" value="RNA POLYMERASE ECF-TYPE SIGMA FACTO"/>
    <property type="match status" value="1"/>
</dbReference>
<dbReference type="RefSeq" id="WP_104976917.1">
    <property type="nucleotide sequence ID" value="NZ_CP012673.1"/>
</dbReference>
<protein>
    <submittedName>
        <fullName evidence="8">RNA polymerase sigma factor</fullName>
    </submittedName>
</protein>
<comment type="similarity">
    <text evidence="1">Belongs to the sigma-70 factor family. ECF subfamily.</text>
</comment>
<dbReference type="SUPFAM" id="SSF88659">
    <property type="entry name" value="Sigma3 and sigma4 domains of RNA polymerase sigma factors"/>
    <property type="match status" value="1"/>
</dbReference>
<evidence type="ECO:0000259" key="7">
    <source>
        <dbReference type="Pfam" id="PF08281"/>
    </source>
</evidence>
<keyword evidence="4" id="KW-0238">DNA-binding</keyword>
<evidence type="ECO:0000256" key="3">
    <source>
        <dbReference type="ARBA" id="ARBA00023082"/>
    </source>
</evidence>
<proteinExistence type="inferred from homology"/>
<dbReference type="SUPFAM" id="SSF88946">
    <property type="entry name" value="Sigma2 domain of RNA polymerase sigma factors"/>
    <property type="match status" value="1"/>
</dbReference>
<dbReference type="GO" id="GO:0003677">
    <property type="term" value="F:DNA binding"/>
    <property type="evidence" value="ECO:0007669"/>
    <property type="project" value="UniProtKB-KW"/>
</dbReference>
<evidence type="ECO:0000313" key="8">
    <source>
        <dbReference type="EMBL" id="AUX38867.1"/>
    </source>
</evidence>
<feature type="domain" description="RNA polymerase sigma factor 70 region 4 type 2" evidence="7">
    <location>
        <begin position="107"/>
        <end position="156"/>
    </location>
</feature>
<evidence type="ECO:0000256" key="2">
    <source>
        <dbReference type="ARBA" id="ARBA00023015"/>
    </source>
</evidence>
<dbReference type="Pfam" id="PF08281">
    <property type="entry name" value="Sigma70_r4_2"/>
    <property type="match status" value="1"/>
</dbReference>
<feature type="region of interest" description="Disordered" evidence="6">
    <location>
        <begin position="236"/>
        <end position="308"/>
    </location>
</feature>
<evidence type="ECO:0000256" key="4">
    <source>
        <dbReference type="ARBA" id="ARBA00023125"/>
    </source>
</evidence>
<dbReference type="InterPro" id="IPR013325">
    <property type="entry name" value="RNA_pol_sigma_r2"/>
</dbReference>
<keyword evidence="2" id="KW-0805">Transcription regulation</keyword>